<name>K9UMU2_CHAP6</name>
<dbReference type="PANTHER" id="PTHR40446">
    <property type="entry name" value="N-ACETYLGLUCOSAMINE-1-PHOSPHODIESTER ALPHA-N-ACETYLGLUCOSAMINIDASE"/>
    <property type="match status" value="1"/>
</dbReference>
<gene>
    <name evidence="2" type="ORF">Cha6605_5246</name>
</gene>
<dbReference type="PATRIC" id="fig|1173020.3.peg.6016"/>
<dbReference type="eggNOG" id="COG4632">
    <property type="taxonomic scope" value="Bacteria"/>
</dbReference>
<dbReference type="EMBL" id="CP003600">
    <property type="protein sequence ID" value="AFY96135.1"/>
    <property type="molecule type" value="Genomic_DNA"/>
</dbReference>
<feature type="domain" description="Phosphodiester glycosidase" evidence="1">
    <location>
        <begin position="95"/>
        <end position="288"/>
    </location>
</feature>
<protein>
    <submittedName>
        <fullName evidence="2">Putative periplasmic protein (DUF2233)</fullName>
    </submittedName>
</protein>
<evidence type="ECO:0000259" key="1">
    <source>
        <dbReference type="Pfam" id="PF09992"/>
    </source>
</evidence>
<dbReference type="AlphaFoldDB" id="K9UMU2"/>
<sequence>MTIQRRILVATVTACLLLPLGAYGILHFQRPPRTGEHRRLFPGITYTRDARSQPRPVMIHIVNIDLKTAGLKILVTPKVPNKSRTTSEFLREFKLKVAINASYFVPFYENTPWNYYPRSGDRSYAMGEVIANGDRYSQPGSQWAVLCISRANIASIAATGTCPQGTLNAVAGRELLVSDGKPVPELSTPSAPKENAYPRVAVGIDRLGEKLWSIVVDGKQPLYSEGLTKLELAELLAKLGVDRALNLDGGGSTTLVMAASNGVKVLNAPIHAKLPTIERPVANHLGFYVP</sequence>
<dbReference type="PANTHER" id="PTHR40446:SF2">
    <property type="entry name" value="N-ACETYLGLUCOSAMINE-1-PHOSPHODIESTER ALPHA-N-ACETYLGLUCOSAMINIDASE"/>
    <property type="match status" value="1"/>
</dbReference>
<dbReference type="OrthoDB" id="9816453at2"/>
<dbReference type="HOGENOM" id="CLU_958759_0_0_3"/>
<evidence type="ECO:0000313" key="2">
    <source>
        <dbReference type="EMBL" id="AFY96135.1"/>
    </source>
</evidence>
<dbReference type="KEGG" id="cmp:Cha6605_5246"/>
<dbReference type="STRING" id="1173020.Cha6605_5246"/>
<reference evidence="2 3" key="1">
    <citation type="submission" date="2012-05" db="EMBL/GenBank/DDBJ databases">
        <title>Finished chromosome of genome of Chamaesiphon sp. PCC 6605.</title>
        <authorList>
            <consortium name="US DOE Joint Genome Institute"/>
            <person name="Gugger M."/>
            <person name="Coursin T."/>
            <person name="Rippka R."/>
            <person name="Tandeau De Marsac N."/>
            <person name="Huntemann M."/>
            <person name="Wei C.-L."/>
            <person name="Han J."/>
            <person name="Detter J.C."/>
            <person name="Han C."/>
            <person name="Tapia R."/>
            <person name="Chen A."/>
            <person name="Kyrpides N."/>
            <person name="Mavromatis K."/>
            <person name="Markowitz V."/>
            <person name="Szeto E."/>
            <person name="Ivanova N."/>
            <person name="Pagani I."/>
            <person name="Pati A."/>
            <person name="Goodwin L."/>
            <person name="Nordberg H.P."/>
            <person name="Cantor M.N."/>
            <person name="Hua S.X."/>
            <person name="Woyke T."/>
            <person name="Kerfeld C.A."/>
        </authorList>
    </citation>
    <scope>NUCLEOTIDE SEQUENCE [LARGE SCALE GENOMIC DNA]</scope>
    <source>
        <strain evidence="3">ATCC 27169 / PCC 6605</strain>
    </source>
</reference>
<accession>K9UMU2</accession>
<organism evidence="2 3">
    <name type="scientific">Chamaesiphon minutus (strain ATCC 27169 / PCC 6605)</name>
    <dbReference type="NCBI Taxonomy" id="1173020"/>
    <lineage>
        <taxon>Bacteria</taxon>
        <taxon>Bacillati</taxon>
        <taxon>Cyanobacteriota</taxon>
        <taxon>Cyanophyceae</taxon>
        <taxon>Gomontiellales</taxon>
        <taxon>Chamaesiphonaceae</taxon>
        <taxon>Chamaesiphon</taxon>
    </lineage>
</organism>
<dbReference type="Pfam" id="PF09992">
    <property type="entry name" value="NAGPA"/>
    <property type="match status" value="1"/>
</dbReference>
<keyword evidence="3" id="KW-1185">Reference proteome</keyword>
<evidence type="ECO:0000313" key="3">
    <source>
        <dbReference type="Proteomes" id="UP000010366"/>
    </source>
</evidence>
<dbReference type="Proteomes" id="UP000010366">
    <property type="component" value="Chromosome"/>
</dbReference>
<dbReference type="RefSeq" id="WP_015162219.1">
    <property type="nucleotide sequence ID" value="NC_019697.1"/>
</dbReference>
<dbReference type="InterPro" id="IPR018711">
    <property type="entry name" value="NAGPA"/>
</dbReference>
<proteinExistence type="predicted"/>